<reference evidence="2" key="1">
    <citation type="submission" date="2016-11" db="UniProtKB">
        <authorList>
            <consortium name="WormBaseParasite"/>
        </authorList>
    </citation>
    <scope>IDENTIFICATION</scope>
</reference>
<protein>
    <submittedName>
        <fullName evidence="2">Uncharacterized protein</fullName>
    </submittedName>
</protein>
<keyword evidence="1" id="KW-1185">Reference proteome</keyword>
<accession>A0A1I7Y2D6</accession>
<dbReference type="Proteomes" id="UP000095287">
    <property type="component" value="Unplaced"/>
</dbReference>
<dbReference type="WBParaSite" id="L893_g12031.t1">
    <property type="protein sequence ID" value="L893_g12031.t1"/>
    <property type="gene ID" value="L893_g12031"/>
</dbReference>
<sequence length="68" mass="7627">MSGTSVVLSTSKLPSTYYSCNLQRCLMSLALGLAERDLKEELLKIDMNMEGTHLPVLKNIQALKLMQR</sequence>
<evidence type="ECO:0000313" key="1">
    <source>
        <dbReference type="Proteomes" id="UP000095287"/>
    </source>
</evidence>
<proteinExistence type="predicted"/>
<name>A0A1I7Y2D6_9BILA</name>
<dbReference type="AlphaFoldDB" id="A0A1I7Y2D6"/>
<organism evidence="1 2">
    <name type="scientific">Steinernema glaseri</name>
    <dbReference type="NCBI Taxonomy" id="37863"/>
    <lineage>
        <taxon>Eukaryota</taxon>
        <taxon>Metazoa</taxon>
        <taxon>Ecdysozoa</taxon>
        <taxon>Nematoda</taxon>
        <taxon>Chromadorea</taxon>
        <taxon>Rhabditida</taxon>
        <taxon>Tylenchina</taxon>
        <taxon>Panagrolaimomorpha</taxon>
        <taxon>Strongyloidoidea</taxon>
        <taxon>Steinernematidae</taxon>
        <taxon>Steinernema</taxon>
    </lineage>
</organism>
<evidence type="ECO:0000313" key="2">
    <source>
        <dbReference type="WBParaSite" id="L893_g12031.t1"/>
    </source>
</evidence>